<comment type="caution">
    <text evidence="1">The sequence shown here is derived from an EMBL/GenBank/DDBJ whole genome shotgun (WGS) entry which is preliminary data.</text>
</comment>
<keyword evidence="1" id="KW-0378">Hydrolase</keyword>
<protein>
    <submittedName>
        <fullName evidence="1">P-loop containing nucleoside triphosphate hydrolase protein</fullName>
    </submittedName>
</protein>
<evidence type="ECO:0000313" key="2">
    <source>
        <dbReference type="Proteomes" id="UP000886501"/>
    </source>
</evidence>
<evidence type="ECO:0000313" key="1">
    <source>
        <dbReference type="EMBL" id="KAF9643917.1"/>
    </source>
</evidence>
<reference evidence="1" key="2">
    <citation type="journal article" date="2020" name="Nat. Commun.">
        <title>Large-scale genome sequencing of mycorrhizal fungi provides insights into the early evolution of symbiotic traits.</title>
        <authorList>
            <person name="Miyauchi S."/>
            <person name="Kiss E."/>
            <person name="Kuo A."/>
            <person name="Drula E."/>
            <person name="Kohler A."/>
            <person name="Sanchez-Garcia M."/>
            <person name="Morin E."/>
            <person name="Andreopoulos B."/>
            <person name="Barry K.W."/>
            <person name="Bonito G."/>
            <person name="Buee M."/>
            <person name="Carver A."/>
            <person name="Chen C."/>
            <person name="Cichocki N."/>
            <person name="Clum A."/>
            <person name="Culley D."/>
            <person name="Crous P.W."/>
            <person name="Fauchery L."/>
            <person name="Girlanda M."/>
            <person name="Hayes R.D."/>
            <person name="Keri Z."/>
            <person name="LaButti K."/>
            <person name="Lipzen A."/>
            <person name="Lombard V."/>
            <person name="Magnuson J."/>
            <person name="Maillard F."/>
            <person name="Murat C."/>
            <person name="Nolan M."/>
            <person name="Ohm R.A."/>
            <person name="Pangilinan J."/>
            <person name="Pereira M.F."/>
            <person name="Perotto S."/>
            <person name="Peter M."/>
            <person name="Pfister S."/>
            <person name="Riley R."/>
            <person name="Sitrit Y."/>
            <person name="Stielow J.B."/>
            <person name="Szollosi G."/>
            <person name="Zifcakova L."/>
            <person name="Stursova M."/>
            <person name="Spatafora J.W."/>
            <person name="Tedersoo L."/>
            <person name="Vaario L.M."/>
            <person name="Yamada A."/>
            <person name="Yan M."/>
            <person name="Wang P."/>
            <person name="Xu J."/>
            <person name="Bruns T."/>
            <person name="Baldrian P."/>
            <person name="Vilgalys R."/>
            <person name="Dunand C."/>
            <person name="Henrissat B."/>
            <person name="Grigoriev I.V."/>
            <person name="Hibbett D."/>
            <person name="Nagy L.G."/>
            <person name="Martin F.M."/>
        </authorList>
    </citation>
    <scope>NUCLEOTIDE SEQUENCE</scope>
    <source>
        <strain evidence="1">P2</strain>
    </source>
</reference>
<accession>A0ACB6Z2X7</accession>
<keyword evidence="2" id="KW-1185">Reference proteome</keyword>
<reference evidence="1" key="1">
    <citation type="submission" date="2019-10" db="EMBL/GenBank/DDBJ databases">
        <authorList>
            <consortium name="DOE Joint Genome Institute"/>
            <person name="Kuo A."/>
            <person name="Miyauchi S."/>
            <person name="Kiss E."/>
            <person name="Drula E."/>
            <person name="Kohler A."/>
            <person name="Sanchez-Garcia M."/>
            <person name="Andreopoulos B."/>
            <person name="Barry K.W."/>
            <person name="Bonito G."/>
            <person name="Buee M."/>
            <person name="Carver A."/>
            <person name="Chen C."/>
            <person name="Cichocki N."/>
            <person name="Clum A."/>
            <person name="Culley D."/>
            <person name="Crous P.W."/>
            <person name="Fauchery L."/>
            <person name="Girlanda M."/>
            <person name="Hayes R."/>
            <person name="Keri Z."/>
            <person name="Labutti K."/>
            <person name="Lipzen A."/>
            <person name="Lombard V."/>
            <person name="Magnuson J."/>
            <person name="Maillard F."/>
            <person name="Morin E."/>
            <person name="Murat C."/>
            <person name="Nolan M."/>
            <person name="Ohm R."/>
            <person name="Pangilinan J."/>
            <person name="Pereira M."/>
            <person name="Perotto S."/>
            <person name="Peter M."/>
            <person name="Riley R."/>
            <person name="Sitrit Y."/>
            <person name="Stielow B."/>
            <person name="Szollosi G."/>
            <person name="Zifcakova L."/>
            <person name="Stursova M."/>
            <person name="Spatafora J.W."/>
            <person name="Tedersoo L."/>
            <person name="Vaario L.-M."/>
            <person name="Yamada A."/>
            <person name="Yan M."/>
            <person name="Wang P."/>
            <person name="Xu J."/>
            <person name="Bruns T."/>
            <person name="Baldrian P."/>
            <person name="Vilgalys R."/>
            <person name="Henrissat B."/>
            <person name="Grigoriev I.V."/>
            <person name="Hibbett D."/>
            <person name="Nagy L.G."/>
            <person name="Martin F.M."/>
        </authorList>
    </citation>
    <scope>NUCLEOTIDE SEQUENCE</scope>
    <source>
        <strain evidence="1">P2</strain>
    </source>
</reference>
<organism evidence="1 2">
    <name type="scientific">Thelephora ganbajun</name>
    <name type="common">Ganba fungus</name>
    <dbReference type="NCBI Taxonomy" id="370292"/>
    <lineage>
        <taxon>Eukaryota</taxon>
        <taxon>Fungi</taxon>
        <taxon>Dikarya</taxon>
        <taxon>Basidiomycota</taxon>
        <taxon>Agaricomycotina</taxon>
        <taxon>Agaricomycetes</taxon>
        <taxon>Thelephorales</taxon>
        <taxon>Thelephoraceae</taxon>
        <taxon>Thelephora</taxon>
    </lineage>
</organism>
<dbReference type="Proteomes" id="UP000886501">
    <property type="component" value="Unassembled WGS sequence"/>
</dbReference>
<name>A0ACB6Z2X7_THEGA</name>
<dbReference type="EMBL" id="MU118175">
    <property type="protein sequence ID" value="KAF9643917.1"/>
    <property type="molecule type" value="Genomic_DNA"/>
</dbReference>
<gene>
    <name evidence="1" type="ORF">BDM02DRAFT_3103719</name>
</gene>
<sequence>MDRKRERYNASARQSVAGGASHKKRRHRSANGPARGDTAGAPIEVLPDPNAEIISLKPLEQKELERRERVKQQMAIDTDTSHSRRKKKRLEKYIEKRLRQEERVDILAKLSKSQAELPSLNLKSSATLGTGRTSSHKERLDRREDKEVRRISRKAKLDPMADENSGNEGDYDLPLADAMKPSRTSPEEQTRRSRTPDAHFVAEGTQVVSVSATKGRTASVTAAPTSVGSALRKNADGSVAAPRVLPKNNKDSKVKEIPWKRRTKESILPNVESEDSFDSSDSAYDSSDNDGDNGEDELETLECGAEGEGEEGSQESGVDDGGDDADESGGSGPDDIEQMKSHNRGTFKQWALMQLSNAKPYVAPAPGGETIVAELPQQPPLKKRKLEHTDGLMRGPLGEDYVIPSSSFAQAVQTSQKLGKRTVVDIQRPPEIAAARLLLPIISEEQQIVETILLNPVTTIYGETGSGKTTQVPQFLYEAGFGHSDGENPGMIGITQPRRVAAVSMANRVAQELSLSSSRVSYQIRYDATTSPNTSIKFMTDGVLLRELSSDFLLRKYSVLIIDEAHERSMNTDILIGVLSRVLRLREEMWREGKNDVKPLRLVIMSATLRISDIAENKTLFATPPPTINVPGRQHPVTIHFNRRTKSDYVAEAVRKAVKIHNRLPPGGILIFLTGQNEITGVCRKLKARFGPKARLEKRKYSAISKGQRASGDSNFAPSATVSASQGDLEAEDMDFGVRREESVNVDDDVMHTDENGNDEEALDTDGDNEEDGIDNWDDIGTSMHVLPLYSLLPGEKQTKVFEPPPEGSRLVVVATNVAETSLTIPNIRYVVDCGRAKERHYDLDNGVQAFQVSWISKASATQRAGRAGRTGPGHCYRLYSSAVFENYFDEFSKPEILRMPIDGVVLQMKSMHIDAVVNFPFPTSPPRDMLFKSEKLLTHLGALQKVGTNEAQITDMGRSMALFPLSPRYSRMLISGKQHGCLPYVIAIVSALSVGDPILHEEALSGDGDDENVNRGTDRDELRYITNEKNKAKETRRLRRRSFFQSQQTHSALGNGTSDILRLLSVVGAYEYAGGGAKFCAENFVRPKGMEEIRKLCGQISNIVQANFSDADAGFTPKINPPNAFQVKVLCQLLTASFIDQVAVRKDLVEEATGNKLSISKGVPYRAFGVEEDVFIHPSSVLFSASPPQYLVYHEVVRSNQVWIKGLTQINPSWIAPLAKSLCTFSNPIKNRDGTMMVIPRYGPGWELPPVRADSIQ</sequence>
<proteinExistence type="predicted"/>